<reference evidence="2" key="1">
    <citation type="submission" date="2024-06" db="EMBL/GenBank/DDBJ databases">
        <title>Sequencing and assembly of the genome of Dyadobacter sp. strain 676, a symbiont of Cyamopsis tetragonoloba.</title>
        <authorList>
            <person name="Guro P."/>
            <person name="Sazanova A."/>
            <person name="Kuznetsova I."/>
            <person name="Belimov A."/>
            <person name="Safronova V."/>
        </authorList>
    </citation>
    <scope>NUCLEOTIDE SEQUENCE</scope>
    <source>
        <strain evidence="2">676</strain>
    </source>
</reference>
<gene>
    <name evidence="2" type="ORF">ABV298_27740</name>
</gene>
<protein>
    <submittedName>
        <fullName evidence="2">Tail fiber protein</fullName>
    </submittedName>
</protein>
<dbReference type="RefSeq" id="WP_353719384.1">
    <property type="nucleotide sequence ID" value="NZ_CP159289.1"/>
</dbReference>
<evidence type="ECO:0000313" key="2">
    <source>
        <dbReference type="EMBL" id="XCH24061.1"/>
    </source>
</evidence>
<dbReference type="SUPFAM" id="SSF88874">
    <property type="entry name" value="Receptor-binding domain of short tail fibre protein gp12"/>
    <property type="match status" value="1"/>
</dbReference>
<accession>A0AAU8FIM5</accession>
<sequence>MAEPFLAEIRMVSFNFPPKGWAFTNGQLLPIGQNQALFSLLGTTFGGDGRSNFALPDFRGRTPIHVGNGHTLGQRAGEAAHTLNIQELPLHTHFVSAIDNTSVTNSNNPTSNYFSNTQPNFLYTSSNSNLVTLNPATVANVGGSQPHINMQPFLTLSFCIALQGIFPSAN</sequence>
<feature type="domain" description="Phage tail collar" evidence="1">
    <location>
        <begin position="8"/>
        <end position="63"/>
    </location>
</feature>
<dbReference type="EMBL" id="CP159289">
    <property type="protein sequence ID" value="XCH24061.1"/>
    <property type="molecule type" value="Genomic_DNA"/>
</dbReference>
<evidence type="ECO:0000259" key="1">
    <source>
        <dbReference type="Pfam" id="PF07484"/>
    </source>
</evidence>
<name>A0AAU8FIM5_9BACT</name>
<dbReference type="AlphaFoldDB" id="A0AAU8FIM5"/>
<proteinExistence type="predicted"/>
<dbReference type="InterPro" id="IPR037053">
    <property type="entry name" value="Phage_tail_collar_dom_sf"/>
</dbReference>
<dbReference type="InterPro" id="IPR011083">
    <property type="entry name" value="Phage_tail_collar_dom"/>
</dbReference>
<dbReference type="Gene3D" id="3.90.1340.10">
    <property type="entry name" value="Phage tail collar domain"/>
    <property type="match status" value="1"/>
</dbReference>
<dbReference type="Pfam" id="PF07484">
    <property type="entry name" value="Collar"/>
    <property type="match status" value="1"/>
</dbReference>
<organism evidence="2">
    <name type="scientific">Dyadobacter sp. 676</name>
    <dbReference type="NCBI Taxonomy" id="3088362"/>
    <lineage>
        <taxon>Bacteria</taxon>
        <taxon>Pseudomonadati</taxon>
        <taxon>Bacteroidota</taxon>
        <taxon>Cytophagia</taxon>
        <taxon>Cytophagales</taxon>
        <taxon>Spirosomataceae</taxon>
        <taxon>Dyadobacter</taxon>
    </lineage>
</organism>